<comment type="caution">
    <text evidence="1">The sequence shown here is derived from an EMBL/GenBank/DDBJ whole genome shotgun (WGS) entry which is preliminary data.</text>
</comment>
<keyword evidence="2" id="KW-1185">Reference proteome</keyword>
<gene>
    <name evidence="1" type="ORF">V6N12_059103</name>
</gene>
<organism evidence="1 2">
    <name type="scientific">Hibiscus sabdariffa</name>
    <name type="common">roselle</name>
    <dbReference type="NCBI Taxonomy" id="183260"/>
    <lineage>
        <taxon>Eukaryota</taxon>
        <taxon>Viridiplantae</taxon>
        <taxon>Streptophyta</taxon>
        <taxon>Embryophyta</taxon>
        <taxon>Tracheophyta</taxon>
        <taxon>Spermatophyta</taxon>
        <taxon>Magnoliopsida</taxon>
        <taxon>eudicotyledons</taxon>
        <taxon>Gunneridae</taxon>
        <taxon>Pentapetalae</taxon>
        <taxon>rosids</taxon>
        <taxon>malvids</taxon>
        <taxon>Malvales</taxon>
        <taxon>Malvaceae</taxon>
        <taxon>Malvoideae</taxon>
        <taxon>Hibiscus</taxon>
    </lineage>
</organism>
<evidence type="ECO:0000313" key="1">
    <source>
        <dbReference type="EMBL" id="KAK8565545.1"/>
    </source>
</evidence>
<proteinExistence type="predicted"/>
<protein>
    <submittedName>
        <fullName evidence="1">Uncharacterized protein</fullName>
    </submittedName>
</protein>
<dbReference type="Proteomes" id="UP001472677">
    <property type="component" value="Unassembled WGS sequence"/>
</dbReference>
<accession>A0ABR2EU32</accession>
<evidence type="ECO:0000313" key="2">
    <source>
        <dbReference type="Proteomes" id="UP001472677"/>
    </source>
</evidence>
<dbReference type="EMBL" id="JBBPBM010000010">
    <property type="protein sequence ID" value="KAK8565545.1"/>
    <property type="molecule type" value="Genomic_DNA"/>
</dbReference>
<sequence>MFCRQLADIDNQVIAEVFGPKRYGRVRSTGSFVTPTKYFGSSSSQYMPSQSHSVQAQVELQVVRVKQQLQQEMDEKIATVQAEAAVREAPLQGKVDDMQSQLANIMKMLNKNPPQDPPY</sequence>
<reference evidence="1 2" key="1">
    <citation type="journal article" date="2024" name="G3 (Bethesda)">
        <title>Genome assembly of Hibiscus sabdariffa L. provides insights into metabolisms of medicinal natural products.</title>
        <authorList>
            <person name="Kim T."/>
        </authorList>
    </citation>
    <scope>NUCLEOTIDE SEQUENCE [LARGE SCALE GENOMIC DNA]</scope>
    <source>
        <strain evidence="1">TK-2024</strain>
        <tissue evidence="1">Old leaves</tissue>
    </source>
</reference>
<name>A0ABR2EU32_9ROSI</name>